<sequence length="515" mass="54761">MAHLIYHQVQHSGMGWMLRSGLQPIINGVGATHGRSSIHRSSATSLGNWTRRSSLTKAQERSDQGVSAASAPEKSAATSKGASGTADGAPSPATNGIPSNMDTARDVPTIGINRSSFESSKFSTSNNSKENANSGNSSNKEDDDDELAGLPMVDIVTTTSFVEKIAGALVMYGLTVLLSSLSDIDATRGMLWNDGVPLAVGAAAAAPVILAVGLLFLPSVDVDFKLPELRIVSEVDQDEDAAILDLSGGLTGSMLGSDDELMKREEPPITSEALKRGLWLYQVHVLKPWYPSFRWSSVGLLYLASCAAAGAQELLVRGYGGSVLTGWYNNLLAGTTDVNNPIYWAKVFKLVTPDTARWLAAFSLIALQVSLSSAAASRASSFARTALNRIGRVPSEPLVKGVVVQNVRLTLELGETAKPVVEGEDRVTVEVPTPEDRVVYWASLGVSILLCGAIHCAWAASGSLLGSYTAQVLIDGLVTGLQQLKSTQLTEKELWEQIQREQEEGEESDSDTEGK</sequence>
<evidence type="ECO:0000256" key="1">
    <source>
        <dbReference type="SAM" id="MobiDB-lite"/>
    </source>
</evidence>
<proteinExistence type="predicted"/>
<dbReference type="Proteomes" id="UP000722791">
    <property type="component" value="Unassembled WGS sequence"/>
</dbReference>
<comment type="caution">
    <text evidence="4">The sequence shown here is derived from an EMBL/GenBank/DDBJ whole genome shotgun (WGS) entry which is preliminary data.</text>
</comment>
<feature type="compositionally biased region" description="Polar residues" evidence="1">
    <location>
        <begin position="92"/>
        <end position="102"/>
    </location>
</feature>
<evidence type="ECO:0000313" key="3">
    <source>
        <dbReference type="EMBL" id="GIL90903.1"/>
    </source>
</evidence>
<protein>
    <submittedName>
        <fullName evidence="4">Uncharacterized protein</fullName>
    </submittedName>
</protein>
<organism evidence="4 5">
    <name type="scientific">Volvox reticuliferus</name>
    <dbReference type="NCBI Taxonomy" id="1737510"/>
    <lineage>
        <taxon>Eukaryota</taxon>
        <taxon>Viridiplantae</taxon>
        <taxon>Chlorophyta</taxon>
        <taxon>core chlorophytes</taxon>
        <taxon>Chlorophyceae</taxon>
        <taxon>CS clade</taxon>
        <taxon>Chlamydomonadales</taxon>
        <taxon>Volvocaceae</taxon>
        <taxon>Volvox</taxon>
    </lineage>
</organism>
<keyword evidence="6" id="KW-1185">Reference proteome</keyword>
<dbReference type="EMBL" id="BNCP01000061">
    <property type="protein sequence ID" value="GIL90903.1"/>
    <property type="molecule type" value="Genomic_DNA"/>
</dbReference>
<feature type="transmembrane region" description="Helical" evidence="2">
    <location>
        <begin position="165"/>
        <end position="184"/>
    </location>
</feature>
<evidence type="ECO:0000313" key="6">
    <source>
        <dbReference type="Proteomes" id="UP000747110"/>
    </source>
</evidence>
<dbReference type="EMBL" id="BNCQ01000054">
    <property type="protein sequence ID" value="GIM14115.1"/>
    <property type="molecule type" value="Genomic_DNA"/>
</dbReference>
<keyword evidence="2" id="KW-0472">Membrane</keyword>
<feature type="transmembrane region" description="Helical" evidence="2">
    <location>
        <begin position="196"/>
        <end position="217"/>
    </location>
</feature>
<evidence type="ECO:0000256" key="2">
    <source>
        <dbReference type="SAM" id="Phobius"/>
    </source>
</evidence>
<feature type="compositionally biased region" description="Low complexity" evidence="1">
    <location>
        <begin position="74"/>
        <end position="89"/>
    </location>
</feature>
<keyword evidence="2" id="KW-1133">Transmembrane helix</keyword>
<reference evidence="4" key="1">
    <citation type="journal article" date="2021" name="Proc. Natl. Acad. Sci. U.S.A.">
        <title>Three genomes in the algal genus Volvox reveal the fate of a haploid sex-determining region after a transition to homothallism.</title>
        <authorList>
            <person name="Yamamoto K."/>
            <person name="Hamaji T."/>
            <person name="Kawai-Toyooka H."/>
            <person name="Matsuzaki R."/>
            <person name="Takahashi F."/>
            <person name="Nishimura Y."/>
            <person name="Kawachi M."/>
            <person name="Noguchi H."/>
            <person name="Minakuchi Y."/>
            <person name="Umen J.G."/>
            <person name="Toyoda A."/>
            <person name="Nozaki H."/>
        </authorList>
    </citation>
    <scope>NUCLEOTIDE SEQUENCE</scope>
    <source>
        <strain evidence="4">NIES-3785</strain>
        <strain evidence="3">NIES-3786</strain>
    </source>
</reference>
<name>A0A8J4GV34_9CHLO</name>
<evidence type="ECO:0000313" key="5">
    <source>
        <dbReference type="Proteomes" id="UP000722791"/>
    </source>
</evidence>
<feature type="region of interest" description="Disordered" evidence="1">
    <location>
        <begin position="32"/>
        <end position="145"/>
    </location>
</feature>
<feature type="compositionally biased region" description="Low complexity" evidence="1">
    <location>
        <begin position="115"/>
        <end position="130"/>
    </location>
</feature>
<dbReference type="OrthoDB" id="545311at2759"/>
<feature type="compositionally biased region" description="Polar residues" evidence="1">
    <location>
        <begin position="39"/>
        <end position="57"/>
    </location>
</feature>
<keyword evidence="2" id="KW-0812">Transmembrane</keyword>
<evidence type="ECO:0000313" key="4">
    <source>
        <dbReference type="EMBL" id="GIM14115.1"/>
    </source>
</evidence>
<dbReference type="AlphaFoldDB" id="A0A8J4GV34"/>
<accession>A0A8J4GV34</accession>
<dbReference type="Proteomes" id="UP000747110">
    <property type="component" value="Unassembled WGS sequence"/>
</dbReference>
<gene>
    <name evidence="3" type="ORF">Vretifemale_18609</name>
    <name evidence="4" type="ORF">Vretimale_17137</name>
</gene>